<dbReference type="EMBL" id="CM026426">
    <property type="protein sequence ID" value="KAG0571347.1"/>
    <property type="molecule type" value="Genomic_DNA"/>
</dbReference>
<dbReference type="Proteomes" id="UP000822688">
    <property type="component" value="Chromosome V"/>
</dbReference>
<dbReference type="PANTHER" id="PTHR33977">
    <property type="entry name" value="ZINC ION BINDING PROTEIN"/>
    <property type="match status" value="1"/>
</dbReference>
<gene>
    <name evidence="3" type="ORF">KC19_VG003900</name>
</gene>
<dbReference type="PANTHER" id="PTHR33977:SF1">
    <property type="entry name" value="ZINC ION BINDING PROTEIN"/>
    <property type="match status" value="1"/>
</dbReference>
<feature type="domain" description="SWIM-type" evidence="2">
    <location>
        <begin position="12"/>
        <end position="46"/>
    </location>
</feature>
<proteinExistence type="predicted"/>
<evidence type="ECO:0000313" key="3">
    <source>
        <dbReference type="EMBL" id="KAG0571347.1"/>
    </source>
</evidence>
<evidence type="ECO:0000313" key="4">
    <source>
        <dbReference type="Proteomes" id="UP000822688"/>
    </source>
</evidence>
<keyword evidence="1" id="KW-0479">Metal-binding</keyword>
<sequence>MVTSTSHRHLRYTVHNPGSEWGLCTCVWAQRGNMCKHHVKVVLMMHPEIAEGTIARYCGRLAGNINGGLRQLLTPQRVQPPSFAEAETPYSPVKPSPVRPVSQDLPEMLSQQVNSLAAEVAGDTVLMEHLLAEFNLTLGRIRRLKAEIKSGVVHPMEGTPVFVPVDDGQGFKLARRRDFLEKPHKHVVRRL</sequence>
<dbReference type="GO" id="GO:0008270">
    <property type="term" value="F:zinc ion binding"/>
    <property type="evidence" value="ECO:0007669"/>
    <property type="project" value="UniProtKB-KW"/>
</dbReference>
<organism evidence="3 4">
    <name type="scientific">Ceratodon purpureus</name>
    <name type="common">Fire moss</name>
    <name type="synonym">Dicranum purpureum</name>
    <dbReference type="NCBI Taxonomy" id="3225"/>
    <lineage>
        <taxon>Eukaryota</taxon>
        <taxon>Viridiplantae</taxon>
        <taxon>Streptophyta</taxon>
        <taxon>Embryophyta</taxon>
        <taxon>Bryophyta</taxon>
        <taxon>Bryophytina</taxon>
        <taxon>Bryopsida</taxon>
        <taxon>Dicranidae</taxon>
        <taxon>Pseudoditrichales</taxon>
        <taxon>Ditrichaceae</taxon>
        <taxon>Ceratodon</taxon>
    </lineage>
</organism>
<dbReference type="AlphaFoldDB" id="A0A8T0HKM0"/>
<dbReference type="PROSITE" id="PS50966">
    <property type="entry name" value="ZF_SWIM"/>
    <property type="match status" value="1"/>
</dbReference>
<name>A0A8T0HKM0_CERPU</name>
<keyword evidence="1" id="KW-0862">Zinc</keyword>
<keyword evidence="1" id="KW-0863">Zinc-finger</keyword>
<comment type="caution">
    <text evidence="3">The sequence shown here is derived from an EMBL/GenBank/DDBJ whole genome shotgun (WGS) entry which is preliminary data.</text>
</comment>
<protein>
    <recommendedName>
        <fullName evidence="2">SWIM-type domain-containing protein</fullName>
    </recommendedName>
</protein>
<evidence type="ECO:0000256" key="1">
    <source>
        <dbReference type="PROSITE-ProRule" id="PRU00325"/>
    </source>
</evidence>
<reference evidence="3" key="1">
    <citation type="submission" date="2020-06" db="EMBL/GenBank/DDBJ databases">
        <title>WGS assembly of Ceratodon purpureus strain R40.</title>
        <authorList>
            <person name="Carey S.B."/>
            <person name="Jenkins J."/>
            <person name="Shu S."/>
            <person name="Lovell J.T."/>
            <person name="Sreedasyam A."/>
            <person name="Maumus F."/>
            <person name="Tiley G.P."/>
            <person name="Fernandez-Pozo N."/>
            <person name="Barry K."/>
            <person name="Chen C."/>
            <person name="Wang M."/>
            <person name="Lipzen A."/>
            <person name="Daum C."/>
            <person name="Saski C.A."/>
            <person name="Payton A.C."/>
            <person name="Mcbreen J.C."/>
            <person name="Conrad R.E."/>
            <person name="Kollar L.M."/>
            <person name="Olsson S."/>
            <person name="Huttunen S."/>
            <person name="Landis J.B."/>
            <person name="Wickett N.J."/>
            <person name="Johnson M.G."/>
            <person name="Rensing S.A."/>
            <person name="Grimwood J."/>
            <person name="Schmutz J."/>
            <person name="Mcdaniel S.F."/>
        </authorList>
    </citation>
    <scope>NUCLEOTIDE SEQUENCE</scope>
    <source>
        <strain evidence="3">R40</strain>
    </source>
</reference>
<accession>A0A8T0HKM0</accession>
<keyword evidence="4" id="KW-1185">Reference proteome</keyword>
<dbReference type="InterPro" id="IPR007527">
    <property type="entry name" value="Znf_SWIM"/>
</dbReference>
<evidence type="ECO:0000259" key="2">
    <source>
        <dbReference type="PROSITE" id="PS50966"/>
    </source>
</evidence>